<feature type="transmembrane region" description="Helical" evidence="7">
    <location>
        <begin position="170"/>
        <end position="186"/>
    </location>
</feature>
<gene>
    <name evidence="9" type="ORF">K3T81_01310</name>
</gene>
<dbReference type="Pfam" id="PF05977">
    <property type="entry name" value="MFS_3"/>
    <property type="match status" value="1"/>
</dbReference>
<name>A0AAW5AWH8_9BACI</name>
<feature type="transmembrane region" description="Helical" evidence="7">
    <location>
        <begin position="283"/>
        <end position="304"/>
    </location>
</feature>
<dbReference type="RefSeq" id="WP_238017702.1">
    <property type="nucleotide sequence ID" value="NZ_JAIFZM010000001.1"/>
</dbReference>
<evidence type="ECO:0000256" key="2">
    <source>
        <dbReference type="ARBA" id="ARBA00022448"/>
    </source>
</evidence>
<evidence type="ECO:0000256" key="1">
    <source>
        <dbReference type="ARBA" id="ARBA00004651"/>
    </source>
</evidence>
<keyword evidence="6 7" id="KW-0472">Membrane</keyword>
<dbReference type="InterPro" id="IPR010290">
    <property type="entry name" value="TM_effector"/>
</dbReference>
<evidence type="ECO:0000259" key="8">
    <source>
        <dbReference type="PROSITE" id="PS50850"/>
    </source>
</evidence>
<feature type="transmembrane region" description="Helical" evidence="7">
    <location>
        <begin position="371"/>
        <end position="394"/>
    </location>
</feature>
<accession>A0AAW5AWH8</accession>
<keyword evidence="5 7" id="KW-1133">Transmembrane helix</keyword>
<dbReference type="Gene3D" id="1.20.1250.20">
    <property type="entry name" value="MFS general substrate transporter like domains"/>
    <property type="match status" value="1"/>
</dbReference>
<dbReference type="InterPro" id="IPR036259">
    <property type="entry name" value="MFS_trans_sf"/>
</dbReference>
<keyword evidence="2" id="KW-0813">Transport</keyword>
<dbReference type="AlphaFoldDB" id="A0AAW5AWH8"/>
<dbReference type="InterPro" id="IPR020846">
    <property type="entry name" value="MFS_dom"/>
</dbReference>
<dbReference type="GO" id="GO:0022857">
    <property type="term" value="F:transmembrane transporter activity"/>
    <property type="evidence" value="ECO:0007669"/>
    <property type="project" value="InterPro"/>
</dbReference>
<feature type="transmembrane region" description="Helical" evidence="7">
    <location>
        <begin position="147"/>
        <end position="164"/>
    </location>
</feature>
<protein>
    <submittedName>
        <fullName evidence="9">MFS transporter</fullName>
    </submittedName>
</protein>
<dbReference type="CDD" id="cd06173">
    <property type="entry name" value="MFS_MefA_like"/>
    <property type="match status" value="1"/>
</dbReference>
<feature type="transmembrane region" description="Helical" evidence="7">
    <location>
        <begin position="344"/>
        <end position="365"/>
    </location>
</feature>
<dbReference type="EMBL" id="JAIFZM010000001">
    <property type="protein sequence ID" value="MCG3417773.1"/>
    <property type="molecule type" value="Genomic_DNA"/>
</dbReference>
<dbReference type="GO" id="GO:0005886">
    <property type="term" value="C:plasma membrane"/>
    <property type="evidence" value="ECO:0007669"/>
    <property type="project" value="UniProtKB-SubCell"/>
</dbReference>
<feature type="transmembrane region" description="Helical" evidence="7">
    <location>
        <begin position="48"/>
        <end position="66"/>
    </location>
</feature>
<feature type="domain" description="Major facilitator superfamily (MFS) profile" evidence="8">
    <location>
        <begin position="213"/>
        <end position="406"/>
    </location>
</feature>
<reference evidence="9 10" key="1">
    <citation type="journal article" date="2022" name="Evol. Bioinform. Online">
        <title>Draft Genome Sequence of Oceanobacillus jordanicus Strain GSFE11, a Halotolerant Plant Growth-Promoting Bacterial Endophyte Isolated From the Jordan Valley.</title>
        <authorList>
            <person name="Alhindi T."/>
            <person name="Albdaiwi R."/>
        </authorList>
    </citation>
    <scope>NUCLEOTIDE SEQUENCE [LARGE SCALE GENOMIC DNA]</scope>
    <source>
        <strain evidence="9 10">GSFE11</strain>
    </source>
</reference>
<feature type="transmembrane region" description="Helical" evidence="7">
    <location>
        <begin position="252"/>
        <end position="271"/>
    </location>
</feature>
<feature type="transmembrane region" description="Helical" evidence="7">
    <location>
        <begin position="310"/>
        <end position="332"/>
    </location>
</feature>
<sequence>MNVLRNKAFTRIWLGNAISELGGSFGTFCNSLLIFTLTGSTMALGSMWLLYFLPSLILQLFIGPYIDRWSRKWIMVIALWSRGFLFALLFLLFITDMLQVWHIYAVQLAVGLITPLYIPANQAILPSIIPKEQLATANGYVDGTNRLMMFIAPVTAGVVIEYIGIQSTMLFVWTFLVVSGFLLLPIHEKRVHHPVRSTWLQQFTEGLQYFFKQKIIVWLGVFLAFVQFGVGVTMVINLPYVTYELNGNTVEYGYFMAGFPLGYVLGSILVGKIKKGTRRQIMLGALTTGGATFIILGFSTSYLLAVTTEVIGGIAMAVFNIHNLTLCQKLVPKRLMGKVFSVRLLIIRGAMPLGVLLGGVGSTLWGIRPLYILIGGIICVAALLGMLLPQFALLNQPNLEKESNIS</sequence>
<feature type="transmembrane region" description="Helical" evidence="7">
    <location>
        <begin position="100"/>
        <end position="118"/>
    </location>
</feature>
<dbReference type="SUPFAM" id="SSF103473">
    <property type="entry name" value="MFS general substrate transporter"/>
    <property type="match status" value="1"/>
</dbReference>
<comment type="subcellular location">
    <subcellularLocation>
        <location evidence="1">Cell membrane</location>
        <topology evidence="1">Multi-pass membrane protein</topology>
    </subcellularLocation>
</comment>
<dbReference type="PANTHER" id="PTHR23513">
    <property type="entry name" value="INTEGRAL MEMBRANE EFFLUX PROTEIN-RELATED"/>
    <property type="match status" value="1"/>
</dbReference>
<evidence type="ECO:0000256" key="6">
    <source>
        <dbReference type="ARBA" id="ARBA00023136"/>
    </source>
</evidence>
<evidence type="ECO:0000256" key="3">
    <source>
        <dbReference type="ARBA" id="ARBA00022475"/>
    </source>
</evidence>
<evidence type="ECO:0000256" key="4">
    <source>
        <dbReference type="ARBA" id="ARBA00022692"/>
    </source>
</evidence>
<keyword evidence="3" id="KW-1003">Cell membrane</keyword>
<dbReference type="PROSITE" id="PS50850">
    <property type="entry name" value="MFS"/>
    <property type="match status" value="1"/>
</dbReference>
<feature type="transmembrane region" description="Helical" evidence="7">
    <location>
        <begin position="215"/>
        <end position="240"/>
    </location>
</feature>
<proteinExistence type="predicted"/>
<dbReference type="PANTHER" id="PTHR23513:SF6">
    <property type="entry name" value="MAJOR FACILITATOR SUPERFAMILY ASSOCIATED DOMAIN-CONTAINING PROTEIN"/>
    <property type="match status" value="1"/>
</dbReference>
<evidence type="ECO:0000313" key="9">
    <source>
        <dbReference type="EMBL" id="MCG3417773.1"/>
    </source>
</evidence>
<dbReference type="Proteomes" id="UP001199631">
    <property type="component" value="Unassembled WGS sequence"/>
</dbReference>
<organism evidence="9 10">
    <name type="scientific">Oceanobacillus jordanicus</name>
    <dbReference type="NCBI Taxonomy" id="2867266"/>
    <lineage>
        <taxon>Bacteria</taxon>
        <taxon>Bacillati</taxon>
        <taxon>Bacillota</taxon>
        <taxon>Bacilli</taxon>
        <taxon>Bacillales</taxon>
        <taxon>Bacillaceae</taxon>
        <taxon>Oceanobacillus</taxon>
    </lineage>
</organism>
<evidence type="ECO:0000313" key="10">
    <source>
        <dbReference type="Proteomes" id="UP001199631"/>
    </source>
</evidence>
<keyword evidence="4 7" id="KW-0812">Transmembrane</keyword>
<evidence type="ECO:0000256" key="7">
    <source>
        <dbReference type="SAM" id="Phobius"/>
    </source>
</evidence>
<feature type="transmembrane region" description="Helical" evidence="7">
    <location>
        <begin position="73"/>
        <end position="94"/>
    </location>
</feature>
<keyword evidence="10" id="KW-1185">Reference proteome</keyword>
<evidence type="ECO:0000256" key="5">
    <source>
        <dbReference type="ARBA" id="ARBA00022989"/>
    </source>
</evidence>
<comment type="caution">
    <text evidence="9">The sequence shown here is derived from an EMBL/GenBank/DDBJ whole genome shotgun (WGS) entry which is preliminary data.</text>
</comment>
<feature type="transmembrane region" description="Helical" evidence="7">
    <location>
        <begin position="12"/>
        <end position="36"/>
    </location>
</feature>